<name>A0A843Y808_9RHOB</name>
<dbReference type="InterPro" id="IPR036388">
    <property type="entry name" value="WH-like_DNA-bd_sf"/>
</dbReference>
<evidence type="ECO:0000259" key="1">
    <source>
        <dbReference type="SMART" id="SM00849"/>
    </source>
</evidence>
<dbReference type="SMART" id="SM00849">
    <property type="entry name" value="Lactamase_B"/>
    <property type="match status" value="1"/>
</dbReference>
<dbReference type="Pfam" id="PF17778">
    <property type="entry name" value="WHD_BLACT"/>
    <property type="match status" value="1"/>
</dbReference>
<sequence>MDKRNGRSFKETTALDLIETFEYPPVYGHAVPLTPLVRLLLCPNPSPMTFHGTNTYVVGTQDLAIIDPGPEDANHLSAILSSLMPGQKITHIIVTHSHKDHSPLAKELSARTRAPIYAFGDATSGRSPVMKHLAQNGLAGGGEGIDHGFQPDHVVADGDCIAGSDWSLDVLHTPGHLGNHISLALGSLCFTGDHVMGWSSSLVSPPDGDLTDFMASCALLLNRTWDAFLPGHGAPVLSPNTRLQELVAHRRAREAAILDQLALGAATVAELTAAIYVETPTHLLPAAERNVFAHLIDLHQQKQVRSTSELSSESRFERRE</sequence>
<dbReference type="InterPro" id="IPR041516">
    <property type="entry name" value="LACTB2_WH"/>
</dbReference>
<dbReference type="Pfam" id="PF00753">
    <property type="entry name" value="Lactamase_B"/>
    <property type="match status" value="1"/>
</dbReference>
<gene>
    <name evidence="2" type="ORF">GFB49_02575</name>
</gene>
<dbReference type="AlphaFoldDB" id="A0A843Y808"/>
<dbReference type="EMBL" id="WIBF01000001">
    <property type="protein sequence ID" value="MQQ07330.1"/>
    <property type="molecule type" value="Genomic_DNA"/>
</dbReference>
<dbReference type="Proteomes" id="UP000444174">
    <property type="component" value="Unassembled WGS sequence"/>
</dbReference>
<dbReference type="PANTHER" id="PTHR23131:SF0">
    <property type="entry name" value="ENDORIBONUCLEASE LACTB2"/>
    <property type="match status" value="1"/>
</dbReference>
<accession>A0A843Y808</accession>
<reference evidence="2 3" key="1">
    <citation type="submission" date="2019-10" db="EMBL/GenBank/DDBJ databases">
        <title>Epibacterium sp. nov., isolated from seawater.</title>
        <authorList>
            <person name="Zhang X."/>
            <person name="Li N."/>
        </authorList>
    </citation>
    <scope>NUCLEOTIDE SEQUENCE [LARGE SCALE GENOMIC DNA]</scope>
    <source>
        <strain evidence="2 3">SM1979</strain>
    </source>
</reference>
<dbReference type="Gene3D" id="1.10.10.10">
    <property type="entry name" value="Winged helix-like DNA-binding domain superfamily/Winged helix DNA-binding domain"/>
    <property type="match status" value="1"/>
</dbReference>
<comment type="caution">
    <text evidence="2">The sequence shown here is derived from an EMBL/GenBank/DDBJ whole genome shotgun (WGS) entry which is preliminary data.</text>
</comment>
<dbReference type="PANTHER" id="PTHR23131">
    <property type="entry name" value="ENDORIBONUCLEASE LACTB2"/>
    <property type="match status" value="1"/>
</dbReference>
<proteinExistence type="predicted"/>
<feature type="domain" description="Metallo-beta-lactamase" evidence="1">
    <location>
        <begin position="52"/>
        <end position="232"/>
    </location>
</feature>
<dbReference type="RefSeq" id="WP_153214222.1">
    <property type="nucleotide sequence ID" value="NZ_WIBF01000001.1"/>
</dbReference>
<dbReference type="InterPro" id="IPR036866">
    <property type="entry name" value="RibonucZ/Hydroxyglut_hydro"/>
</dbReference>
<dbReference type="InterPro" id="IPR050662">
    <property type="entry name" value="Sec-metab_biosynth-thioest"/>
</dbReference>
<keyword evidence="2" id="KW-0378">Hydrolase</keyword>
<dbReference type="Gene3D" id="3.60.15.10">
    <property type="entry name" value="Ribonuclease Z/Hydroxyacylglutathione hydrolase-like"/>
    <property type="match status" value="1"/>
</dbReference>
<dbReference type="SUPFAM" id="SSF56281">
    <property type="entry name" value="Metallo-hydrolase/oxidoreductase"/>
    <property type="match status" value="1"/>
</dbReference>
<dbReference type="GO" id="GO:0016787">
    <property type="term" value="F:hydrolase activity"/>
    <property type="evidence" value="ECO:0007669"/>
    <property type="project" value="UniProtKB-KW"/>
</dbReference>
<keyword evidence="3" id="KW-1185">Reference proteome</keyword>
<evidence type="ECO:0000313" key="3">
    <source>
        <dbReference type="Proteomes" id="UP000444174"/>
    </source>
</evidence>
<dbReference type="InterPro" id="IPR001279">
    <property type="entry name" value="Metallo-B-lactamas"/>
</dbReference>
<protein>
    <submittedName>
        <fullName evidence="2">MBL fold metallo-hydrolase</fullName>
    </submittedName>
</protein>
<organism evidence="2 3">
    <name type="scientific">Tritonibacter litoralis</name>
    <dbReference type="NCBI Taxonomy" id="2662264"/>
    <lineage>
        <taxon>Bacteria</taxon>
        <taxon>Pseudomonadati</taxon>
        <taxon>Pseudomonadota</taxon>
        <taxon>Alphaproteobacteria</taxon>
        <taxon>Rhodobacterales</taxon>
        <taxon>Paracoccaceae</taxon>
        <taxon>Tritonibacter</taxon>
    </lineage>
</organism>
<evidence type="ECO:0000313" key="2">
    <source>
        <dbReference type="EMBL" id="MQQ07330.1"/>
    </source>
</evidence>
<dbReference type="CDD" id="cd16278">
    <property type="entry name" value="metallo-hydrolase-like_MBL-fold"/>
    <property type="match status" value="1"/>
</dbReference>